<keyword evidence="2" id="KW-0732">Signal</keyword>
<reference evidence="4" key="1">
    <citation type="journal article" date="2017" name="Proc. Natl. Acad. Sci. U.S.A.">
        <title>Simulation of Deepwater Horizon oil plume reveals substrate specialization within a complex community of hydrocarbon-degraders.</title>
        <authorList>
            <person name="Hu P."/>
            <person name="Dubinsky E.A."/>
            <person name="Probst A.J."/>
            <person name="Wang J."/>
            <person name="Sieber C.M.K."/>
            <person name="Tom L.M."/>
            <person name="Gardinali P."/>
            <person name="Banfield J.F."/>
            <person name="Atlas R.M."/>
            <person name="Andersen G.L."/>
        </authorList>
    </citation>
    <scope>NUCLEOTIDE SEQUENCE [LARGE SCALE GENOMIC DNA]</scope>
</reference>
<evidence type="ECO:0000313" key="4">
    <source>
        <dbReference type="Proteomes" id="UP000196531"/>
    </source>
</evidence>
<feature type="signal peptide" evidence="2">
    <location>
        <begin position="1"/>
        <end position="21"/>
    </location>
</feature>
<dbReference type="EMBL" id="MAAO01000005">
    <property type="protein sequence ID" value="OUR97779.1"/>
    <property type="molecule type" value="Genomic_DNA"/>
</dbReference>
<organism evidence="3 4">
    <name type="scientific">Halobacteriovorax marinus</name>
    <dbReference type="NCBI Taxonomy" id="97084"/>
    <lineage>
        <taxon>Bacteria</taxon>
        <taxon>Pseudomonadati</taxon>
        <taxon>Bdellovibrionota</taxon>
        <taxon>Bacteriovoracia</taxon>
        <taxon>Bacteriovoracales</taxon>
        <taxon>Halobacteriovoraceae</taxon>
        <taxon>Halobacteriovorax</taxon>
    </lineage>
</organism>
<dbReference type="AlphaFoldDB" id="A0A1Y5F9C0"/>
<feature type="region of interest" description="Disordered" evidence="1">
    <location>
        <begin position="110"/>
        <end position="130"/>
    </location>
</feature>
<evidence type="ECO:0000256" key="1">
    <source>
        <dbReference type="SAM" id="MobiDB-lite"/>
    </source>
</evidence>
<feature type="chain" id="PRO_5013232318" evidence="2">
    <location>
        <begin position="22"/>
        <end position="691"/>
    </location>
</feature>
<evidence type="ECO:0000313" key="3">
    <source>
        <dbReference type="EMBL" id="OUR97779.1"/>
    </source>
</evidence>
<dbReference type="Proteomes" id="UP000196531">
    <property type="component" value="Unassembled WGS sequence"/>
</dbReference>
<sequence>MNRKMLAFSLLLSLSPSMVLASNDLADSVEFLKNSNVDEAIVKEIKLLQNRNIVLSTRPAFCPLNSSRNDAILSSVKNIEAIFKDDCLDGNQGTLDQVLAGAADVQDNINSSRANSGEDPVETPSNPLGDSVDGQQMASLVNGLNTLFNKNKCTSFDDTSFLEHSANVIQDFSQFGLYSPSPTGVSVAYGGLVVGSILKFINNLFEGRFEFKKDSDRVTFIKLNCSFYDVRIKMQQAGILDISTDQHYKDLAAVKKLIKILNDLRSGVAANKKSAMAELSKVQAAFVDTIGSEKVKFLNPLIASLEPLATKPGFPIEAQRDVILDILITKFEKLTSELESYITPKAGARLSRKNRSLSRLVNSLDEINQSEKLEKLETSSIVQFNSYVANLKYHLVRVTNDIQAKKDQALKDLSKVEISINEESTVKYEEIIKTLESGNGAKVDSEIERLLTDLAALKTKLLSITGKREFTSQDGADGADLRILEANDQIVGHIYGTYGEKFVSHMRKKSHKVNNLFKKDFKSFAQKNLEKDDGVYRIKDESELSSDQVDKACVSAKNLRGTWKYSQKWAEMGYDFLSTNKDIFGETDSGFWSNDRDTIFKNSQSAILARRIISAIKITKKNLIEKNDAAVFVSWQGKKLTIKEAKNVINEKFDYTLGQSMLEIQNTRPHNGLLQTLYGQYRCDLRANYEK</sequence>
<evidence type="ECO:0000256" key="2">
    <source>
        <dbReference type="SAM" id="SignalP"/>
    </source>
</evidence>
<comment type="caution">
    <text evidence="3">The sequence shown here is derived from an EMBL/GenBank/DDBJ whole genome shotgun (WGS) entry which is preliminary data.</text>
</comment>
<name>A0A1Y5F9C0_9BACT</name>
<proteinExistence type="predicted"/>
<accession>A0A1Y5F9C0</accession>
<gene>
    <name evidence="3" type="ORF">A9Q84_06145</name>
</gene>
<protein>
    <submittedName>
        <fullName evidence="3">Uncharacterized protein</fullName>
    </submittedName>
</protein>